<dbReference type="RefSeq" id="WP_378981302.1">
    <property type="nucleotide sequence ID" value="NZ_JBHRVD010000001.1"/>
</dbReference>
<accession>A0ABV7MT45</accession>
<evidence type="ECO:0000259" key="1">
    <source>
        <dbReference type="Pfam" id="PF05368"/>
    </source>
</evidence>
<dbReference type="InterPro" id="IPR036291">
    <property type="entry name" value="NAD(P)-bd_dom_sf"/>
</dbReference>
<evidence type="ECO:0000313" key="2">
    <source>
        <dbReference type="EMBL" id="MFC3324444.1"/>
    </source>
</evidence>
<protein>
    <submittedName>
        <fullName evidence="2">NmrA family NAD(P)-binding protein</fullName>
    </submittedName>
</protein>
<dbReference type="InterPro" id="IPR008030">
    <property type="entry name" value="NmrA-like"/>
</dbReference>
<proteinExistence type="predicted"/>
<dbReference type="Gene3D" id="3.40.50.720">
    <property type="entry name" value="NAD(P)-binding Rossmann-like Domain"/>
    <property type="match status" value="1"/>
</dbReference>
<dbReference type="Pfam" id="PF05368">
    <property type="entry name" value="NmrA"/>
    <property type="match status" value="1"/>
</dbReference>
<organism evidence="2 3">
    <name type="scientific">Mesorhizobium cantuariense</name>
    <dbReference type="NCBI Taxonomy" id="1300275"/>
    <lineage>
        <taxon>Bacteria</taxon>
        <taxon>Pseudomonadati</taxon>
        <taxon>Pseudomonadota</taxon>
        <taxon>Alphaproteobacteria</taxon>
        <taxon>Hyphomicrobiales</taxon>
        <taxon>Phyllobacteriaceae</taxon>
        <taxon>Mesorhizobium</taxon>
    </lineage>
</organism>
<feature type="domain" description="NmrA-like" evidence="1">
    <location>
        <begin position="5"/>
        <end position="284"/>
    </location>
</feature>
<reference evidence="3" key="1">
    <citation type="journal article" date="2019" name="Int. J. Syst. Evol. Microbiol.">
        <title>The Global Catalogue of Microorganisms (GCM) 10K type strain sequencing project: providing services to taxonomists for standard genome sequencing and annotation.</title>
        <authorList>
            <consortium name="The Broad Institute Genomics Platform"/>
            <consortium name="The Broad Institute Genome Sequencing Center for Infectious Disease"/>
            <person name="Wu L."/>
            <person name="Ma J."/>
        </authorList>
    </citation>
    <scope>NUCLEOTIDE SEQUENCE [LARGE SCALE GENOMIC DNA]</scope>
    <source>
        <strain evidence="3">ICMP 19515</strain>
    </source>
</reference>
<keyword evidence="3" id="KW-1185">Reference proteome</keyword>
<gene>
    <name evidence="2" type="ORF">ACFOJ9_22150</name>
</gene>
<dbReference type="InterPro" id="IPR050608">
    <property type="entry name" value="NmrA-type/Isoflavone_red_sf"/>
</dbReference>
<dbReference type="Proteomes" id="UP001595648">
    <property type="component" value="Unassembled WGS sequence"/>
</dbReference>
<dbReference type="PANTHER" id="PTHR43349:SF93">
    <property type="entry name" value="ISOFLAVONE REDUCTASE HOMOLOG P3-RELATED"/>
    <property type="match status" value="1"/>
</dbReference>
<comment type="caution">
    <text evidence="2">The sequence shown here is derived from an EMBL/GenBank/DDBJ whole genome shotgun (WGS) entry which is preliminary data.</text>
</comment>
<dbReference type="SUPFAM" id="SSF51735">
    <property type="entry name" value="NAD(P)-binding Rossmann-fold domains"/>
    <property type="match status" value="1"/>
</dbReference>
<dbReference type="EMBL" id="JBHRVD010000001">
    <property type="protein sequence ID" value="MFC3324444.1"/>
    <property type="molecule type" value="Genomic_DNA"/>
</dbReference>
<sequence>MTSTLIIGATGLLGSEMAQASARNGDRLHVLVRPATAGNEERLRSLKELGAKIHVGDLDDYDSLVRAAGAVDRVISSVHVDSASEMTLVRALRDAGVSRYVPSAGFGLDFAAAAPGSVPPLDLKRAVFDAIKEADLPYTVIYTNGFFSTWVATLGDLMRFGSSPLPPEEVTLYGDGKVPATFVSEKDIAAVTLRALNDPNAIRSEIRIAQNRTTQSEMIDLWRRVSGRSPRIVHQSAAELEAMIASAPWLGLLRAFWIRGETALETATPEAAALYPELTFETIEGALVALADATGR</sequence>
<evidence type="ECO:0000313" key="3">
    <source>
        <dbReference type="Proteomes" id="UP001595648"/>
    </source>
</evidence>
<dbReference type="PANTHER" id="PTHR43349">
    <property type="entry name" value="PINORESINOL REDUCTASE-RELATED"/>
    <property type="match status" value="1"/>
</dbReference>
<name>A0ABV7MT45_9HYPH</name>
<dbReference type="Gene3D" id="3.90.25.10">
    <property type="entry name" value="UDP-galactose 4-epimerase, domain 1"/>
    <property type="match status" value="1"/>
</dbReference>